<feature type="chain" id="PRO_5047330823" evidence="3">
    <location>
        <begin position="24"/>
        <end position="410"/>
    </location>
</feature>
<evidence type="ECO:0000313" key="5">
    <source>
        <dbReference type="Proteomes" id="UP001196565"/>
    </source>
</evidence>
<dbReference type="Proteomes" id="UP001196565">
    <property type="component" value="Unassembled WGS sequence"/>
</dbReference>
<organism evidence="4 5">
    <name type="scientific">Roseomonas alba</name>
    <dbReference type="NCBI Taxonomy" id="2846776"/>
    <lineage>
        <taxon>Bacteria</taxon>
        <taxon>Pseudomonadati</taxon>
        <taxon>Pseudomonadota</taxon>
        <taxon>Alphaproteobacteria</taxon>
        <taxon>Acetobacterales</taxon>
        <taxon>Roseomonadaceae</taxon>
        <taxon>Roseomonas</taxon>
    </lineage>
</organism>
<gene>
    <name evidence="4" type="ORF">KPL78_23565</name>
</gene>
<protein>
    <submittedName>
        <fullName evidence="4">Extracellular solute-binding protein</fullName>
    </submittedName>
</protein>
<comment type="subcellular location">
    <subcellularLocation>
        <location evidence="1">Periplasm</location>
    </subcellularLocation>
</comment>
<feature type="signal peptide" evidence="3">
    <location>
        <begin position="1"/>
        <end position="23"/>
    </location>
</feature>
<name>A0ABS7AFL6_9PROT</name>
<reference evidence="4 5" key="1">
    <citation type="submission" date="2021-07" db="EMBL/GenBank/DDBJ databases">
        <authorList>
            <person name="So Y."/>
        </authorList>
    </citation>
    <scope>NUCLEOTIDE SEQUENCE [LARGE SCALE GENOMIC DNA]</scope>
    <source>
        <strain evidence="4 5">HJA6</strain>
    </source>
</reference>
<dbReference type="Pfam" id="PF01547">
    <property type="entry name" value="SBP_bac_1"/>
    <property type="match status" value="1"/>
</dbReference>
<dbReference type="EMBL" id="JAHYBZ010000009">
    <property type="protein sequence ID" value="MBW6400860.1"/>
    <property type="molecule type" value="Genomic_DNA"/>
</dbReference>
<dbReference type="RefSeq" id="WP_219765429.1">
    <property type="nucleotide sequence ID" value="NZ_JAHYBZ010000009.1"/>
</dbReference>
<keyword evidence="3" id="KW-0732">Signal</keyword>
<evidence type="ECO:0000256" key="1">
    <source>
        <dbReference type="ARBA" id="ARBA00004418"/>
    </source>
</evidence>
<evidence type="ECO:0000313" key="4">
    <source>
        <dbReference type="EMBL" id="MBW6400860.1"/>
    </source>
</evidence>
<comment type="caution">
    <text evidence="4">The sequence shown here is derived from an EMBL/GenBank/DDBJ whole genome shotgun (WGS) entry which is preliminary data.</text>
</comment>
<dbReference type="InterPro" id="IPR006059">
    <property type="entry name" value="SBP"/>
</dbReference>
<sequence length="410" mass="43977">MRILRRLCLVAPMLALAALPARAEERLVIAGRDAAFGDALSRMVEAYQARNPGLRIERLELPGGALYERIAVNARERTKALDVLMLDDIWAPEFMANGWLANLDTLGGVPGDFVGPADAVSRGANGQRLAAPMVGNVAMFAYRADLFRAAGLPAPTTFTAVAAAARTLRERDPGITPIAFRGVRGNPIVTGFMPVLGAFGGAVVDAQGRAALDSPAALAALEYFLSLKPYLPRGVETWNATEVREAMEQGRVAIALEFWPGWAGTLDDAARSRVVGQVTLVAPPGERSGPAPMLGAWLLGVAADSPNAARAADFIRFVVSAENQKRIALETGNPPTLAALYNDPELVQRFRWYPAQLAALQAAQPRPRITQWNRVEAILGEQLQIALVGQATPAEALREANRQIQRALAR</sequence>
<dbReference type="SUPFAM" id="SSF53850">
    <property type="entry name" value="Periplasmic binding protein-like II"/>
    <property type="match status" value="1"/>
</dbReference>
<proteinExistence type="inferred from homology"/>
<dbReference type="Gene3D" id="3.40.190.10">
    <property type="entry name" value="Periplasmic binding protein-like II"/>
    <property type="match status" value="2"/>
</dbReference>
<dbReference type="PANTHER" id="PTHR43649:SF12">
    <property type="entry name" value="DIACETYLCHITOBIOSE BINDING PROTEIN DASA"/>
    <property type="match status" value="1"/>
</dbReference>
<evidence type="ECO:0000256" key="2">
    <source>
        <dbReference type="ARBA" id="ARBA00008520"/>
    </source>
</evidence>
<accession>A0ABS7AFL6</accession>
<evidence type="ECO:0000256" key="3">
    <source>
        <dbReference type="SAM" id="SignalP"/>
    </source>
</evidence>
<keyword evidence="5" id="KW-1185">Reference proteome</keyword>
<dbReference type="PANTHER" id="PTHR43649">
    <property type="entry name" value="ARABINOSE-BINDING PROTEIN-RELATED"/>
    <property type="match status" value="1"/>
</dbReference>
<dbReference type="InterPro" id="IPR050490">
    <property type="entry name" value="Bact_solute-bd_prot1"/>
</dbReference>
<comment type="similarity">
    <text evidence="2">Belongs to the bacterial solute-binding protein 1 family.</text>
</comment>